<dbReference type="InterPro" id="IPR009006">
    <property type="entry name" value="Ala_racemase/Decarboxylase_C"/>
</dbReference>
<evidence type="ECO:0000256" key="2">
    <source>
        <dbReference type="ARBA" id="ARBA00022898"/>
    </source>
</evidence>
<evidence type="ECO:0000259" key="3">
    <source>
        <dbReference type="Pfam" id="PF02784"/>
    </source>
</evidence>
<dbReference type="GO" id="GO:0009089">
    <property type="term" value="P:lysine biosynthetic process via diaminopimelate"/>
    <property type="evidence" value="ECO:0007669"/>
    <property type="project" value="TreeGrafter"/>
</dbReference>
<dbReference type="SUPFAM" id="SSF51419">
    <property type="entry name" value="PLP-binding barrel"/>
    <property type="match status" value="1"/>
</dbReference>
<evidence type="ECO:0000313" key="5">
    <source>
        <dbReference type="Proteomes" id="UP000295710"/>
    </source>
</evidence>
<keyword evidence="2" id="KW-0663">Pyridoxal phosphate</keyword>
<dbReference type="InterPro" id="IPR022644">
    <property type="entry name" value="De-COase2_N"/>
</dbReference>
<dbReference type="Pfam" id="PF02784">
    <property type="entry name" value="Orn_Arg_deC_N"/>
    <property type="match status" value="1"/>
</dbReference>
<dbReference type="SUPFAM" id="SSF50621">
    <property type="entry name" value="Alanine racemase C-terminal domain-like"/>
    <property type="match status" value="1"/>
</dbReference>
<dbReference type="AlphaFoldDB" id="A0A4R4F987"/>
<comment type="cofactor">
    <cofactor evidence="1">
        <name>pyridoxal 5'-phosphate</name>
        <dbReference type="ChEBI" id="CHEBI:597326"/>
    </cofactor>
</comment>
<dbReference type="Gene3D" id="2.40.37.10">
    <property type="entry name" value="Lyase, Ornithine Decarboxylase, Chain A, domain 1"/>
    <property type="match status" value="1"/>
</dbReference>
<protein>
    <submittedName>
        <fullName evidence="4">Decarboxylase</fullName>
    </submittedName>
</protein>
<dbReference type="RefSeq" id="WP_132281412.1">
    <property type="nucleotide sequence ID" value="NZ_JAOBST010000064.1"/>
</dbReference>
<name>A0A4R4F987_9FIRM</name>
<dbReference type="Proteomes" id="UP000295710">
    <property type="component" value="Unassembled WGS sequence"/>
</dbReference>
<dbReference type="InterPro" id="IPR029066">
    <property type="entry name" value="PLP-binding_barrel"/>
</dbReference>
<dbReference type="GO" id="GO:0008836">
    <property type="term" value="F:diaminopimelate decarboxylase activity"/>
    <property type="evidence" value="ECO:0007669"/>
    <property type="project" value="TreeGrafter"/>
</dbReference>
<dbReference type="PANTHER" id="PTHR43727:SF1">
    <property type="entry name" value="CARBOXYNORSPERMIDINE_CARBOXYSPERMIDINE DECARBOXYLASE"/>
    <property type="match status" value="1"/>
</dbReference>
<proteinExistence type="predicted"/>
<organism evidence="4 5">
    <name type="scientific">Extibacter muris</name>
    <dbReference type="NCBI Taxonomy" id="1796622"/>
    <lineage>
        <taxon>Bacteria</taxon>
        <taxon>Bacillati</taxon>
        <taxon>Bacillota</taxon>
        <taxon>Clostridia</taxon>
        <taxon>Lachnospirales</taxon>
        <taxon>Lachnospiraceae</taxon>
        <taxon>Extibacter</taxon>
    </lineage>
</organism>
<dbReference type="Gene3D" id="3.20.20.10">
    <property type="entry name" value="Alanine racemase"/>
    <property type="match status" value="1"/>
</dbReference>
<dbReference type="EMBL" id="SMMX01000030">
    <property type="protein sequence ID" value="TDA20157.1"/>
    <property type="molecule type" value="Genomic_DNA"/>
</dbReference>
<reference evidence="4 5" key="1">
    <citation type="journal article" date="2016" name="Nat. Microbiol.">
        <title>The Mouse Intestinal Bacterial Collection (miBC) provides host-specific insight into cultured diversity and functional potential of the gut microbiota.</title>
        <authorList>
            <person name="Lagkouvardos I."/>
            <person name="Pukall R."/>
            <person name="Abt B."/>
            <person name="Foesel B.U."/>
            <person name="Meier-Kolthoff J.P."/>
            <person name="Kumar N."/>
            <person name="Bresciani A."/>
            <person name="Martinez I."/>
            <person name="Just S."/>
            <person name="Ziegler C."/>
            <person name="Brugiroux S."/>
            <person name="Garzetti D."/>
            <person name="Wenning M."/>
            <person name="Bui T.P."/>
            <person name="Wang J."/>
            <person name="Hugenholtz F."/>
            <person name="Plugge C.M."/>
            <person name="Peterson D.A."/>
            <person name="Hornef M.W."/>
            <person name="Baines J.F."/>
            <person name="Smidt H."/>
            <person name="Walter J."/>
            <person name="Kristiansen K."/>
            <person name="Nielsen H.B."/>
            <person name="Haller D."/>
            <person name="Overmann J."/>
            <person name="Stecher B."/>
            <person name="Clavel T."/>
        </authorList>
    </citation>
    <scope>NUCLEOTIDE SEQUENCE [LARGE SCALE GENOMIC DNA]</scope>
    <source>
        <strain evidence="4 5">DSM 28560</strain>
    </source>
</reference>
<feature type="domain" description="Orn/DAP/Arg decarboxylase 2 N-terminal" evidence="3">
    <location>
        <begin position="23"/>
        <end position="255"/>
    </location>
</feature>
<evidence type="ECO:0000256" key="1">
    <source>
        <dbReference type="ARBA" id="ARBA00001933"/>
    </source>
</evidence>
<evidence type="ECO:0000313" key="4">
    <source>
        <dbReference type="EMBL" id="TDA20157.1"/>
    </source>
</evidence>
<comment type="caution">
    <text evidence="4">The sequence shown here is derived from an EMBL/GenBank/DDBJ whole genome shotgun (WGS) entry which is preliminary data.</text>
</comment>
<accession>A0A4R4F987</accession>
<keyword evidence="5" id="KW-1185">Reference proteome</keyword>
<dbReference type="PANTHER" id="PTHR43727">
    <property type="entry name" value="DIAMINOPIMELATE DECARBOXYLASE"/>
    <property type="match status" value="1"/>
</dbReference>
<sequence length="406" mass="47000">MDMECLEHAIVQYGTPLYIFDIDEVQKTVQEYRNILGNKAGLCFAMKANSFLVNQMETVVDRIEVCSMGEFQICKKCHVPPEKILISGVLKKREDIYEILEYYHGKCTYTVESLNQFQDFADWCEVNQEVIPVYLRLTSGNQFGIDKDVIKDMIEVRRMSSFLKIQGIHYFSGTQKKSIENVRKELEYLDQFCKELEEETGFQIEELEYGPGISVPYFEGQKNTVENDLKELMESIVKMKWKGSVMLEMGRVLAASCGYYLTSVRDVKQNGGKNYCIVDGGIHQMNYDGQIRGMFKPCLRVSPEHDTEKAEIWTVCGSLCTTNDVLIQSVEIKGLRVDNVLIFEYVGAYSVTEGMALFLSHELPKVAFYSKEMGWKLVRNERQTYEDNMEKEIEDGQFDEYFNRVR</sequence>
<gene>
    <name evidence="4" type="ORF">E1963_18610</name>
</gene>